<dbReference type="InterPro" id="IPR005693">
    <property type="entry name" value="Mce"/>
</dbReference>
<name>A0ABW3W023_9ACTN</name>
<dbReference type="RefSeq" id="WP_367919257.1">
    <property type="nucleotide sequence ID" value="NZ_BAABAC010000020.1"/>
</dbReference>
<evidence type="ECO:0000313" key="5">
    <source>
        <dbReference type="Proteomes" id="UP001597229"/>
    </source>
</evidence>
<feature type="domain" description="Mammalian cell entry C-terminal" evidence="3">
    <location>
        <begin position="113"/>
        <end position="287"/>
    </location>
</feature>
<dbReference type="InterPro" id="IPR052336">
    <property type="entry name" value="MlaD_Phospholipid_Transporter"/>
</dbReference>
<dbReference type="InterPro" id="IPR003399">
    <property type="entry name" value="Mce/MlaD"/>
</dbReference>
<proteinExistence type="predicted"/>
<organism evidence="4 5">
    <name type="scientific">Nocardioides ginsengisoli</name>
    <dbReference type="NCBI Taxonomy" id="363868"/>
    <lineage>
        <taxon>Bacteria</taxon>
        <taxon>Bacillati</taxon>
        <taxon>Actinomycetota</taxon>
        <taxon>Actinomycetes</taxon>
        <taxon>Propionibacteriales</taxon>
        <taxon>Nocardioidaceae</taxon>
        <taxon>Nocardioides</taxon>
    </lineage>
</organism>
<dbReference type="InterPro" id="IPR024516">
    <property type="entry name" value="Mce_C"/>
</dbReference>
<protein>
    <submittedName>
        <fullName evidence="4">MCE family protein</fullName>
    </submittedName>
</protein>
<dbReference type="Proteomes" id="UP001597229">
    <property type="component" value="Unassembled WGS sequence"/>
</dbReference>
<dbReference type="EMBL" id="JBHTLX010000017">
    <property type="protein sequence ID" value="MFD1248686.1"/>
    <property type="molecule type" value="Genomic_DNA"/>
</dbReference>
<dbReference type="Pfam" id="PF11887">
    <property type="entry name" value="Mce4_CUP1"/>
    <property type="match status" value="1"/>
</dbReference>
<evidence type="ECO:0000259" key="2">
    <source>
        <dbReference type="Pfam" id="PF02470"/>
    </source>
</evidence>
<comment type="caution">
    <text evidence="4">The sequence shown here is derived from an EMBL/GenBank/DDBJ whole genome shotgun (WGS) entry which is preliminary data.</text>
</comment>
<evidence type="ECO:0000259" key="3">
    <source>
        <dbReference type="Pfam" id="PF11887"/>
    </source>
</evidence>
<evidence type="ECO:0000313" key="4">
    <source>
        <dbReference type="EMBL" id="MFD1248686.1"/>
    </source>
</evidence>
<reference evidence="5" key="1">
    <citation type="journal article" date="2019" name="Int. J. Syst. Evol. Microbiol.">
        <title>The Global Catalogue of Microorganisms (GCM) 10K type strain sequencing project: providing services to taxonomists for standard genome sequencing and annotation.</title>
        <authorList>
            <consortium name="The Broad Institute Genomics Platform"/>
            <consortium name="The Broad Institute Genome Sequencing Center for Infectious Disease"/>
            <person name="Wu L."/>
            <person name="Ma J."/>
        </authorList>
    </citation>
    <scope>NUCLEOTIDE SEQUENCE [LARGE SCALE GENOMIC DNA]</scope>
    <source>
        <strain evidence="5">CCUG 52478</strain>
    </source>
</reference>
<dbReference type="PANTHER" id="PTHR33371">
    <property type="entry name" value="INTERMEMBRANE PHOSPHOLIPID TRANSPORT SYSTEM BINDING PROTEIN MLAD-RELATED"/>
    <property type="match status" value="1"/>
</dbReference>
<sequence>MTSSTPRRLLVLALVAVVAATGLVGVRMLRASGLEIHAEFASSVGLYPGSDVEILGVPVGRVTRVEPGPEHVLVTMRLDRGRRVGADTKAVVVAPTLVSDRYVQLTEPYDGGRALADGATITQTAVPVEIDQLYQSMVDLSTELGPRGANKDGALTRFLQAVAANLKGQGGDINTMLREFGKASATLSGVDDPFFATIDHLEALNATLLDHDSGVADANRQFATVAASLAADRDDLSRAVDNLGRALAGLHDFVRDSRAQLRRSVQRLQGPTQLLVKHRRSLEEAVADIPLALQNFLRAYDPGSNTVQGRGDLNELTAWSRDGLSGRTSEHAPPVLVPGTGGAR</sequence>
<keyword evidence="5" id="KW-1185">Reference proteome</keyword>
<gene>
    <name evidence="4" type="ORF">ACFQ3F_12875</name>
</gene>
<feature type="region of interest" description="Disordered" evidence="1">
    <location>
        <begin position="323"/>
        <end position="344"/>
    </location>
</feature>
<feature type="domain" description="Mce/MlaD" evidence="2">
    <location>
        <begin position="33"/>
        <end position="107"/>
    </location>
</feature>
<evidence type="ECO:0000256" key="1">
    <source>
        <dbReference type="SAM" id="MobiDB-lite"/>
    </source>
</evidence>
<dbReference type="PANTHER" id="PTHR33371:SF4">
    <property type="entry name" value="INTERMEMBRANE PHOSPHOLIPID TRANSPORT SYSTEM BINDING PROTEIN MLAD"/>
    <property type="match status" value="1"/>
</dbReference>
<dbReference type="Pfam" id="PF02470">
    <property type="entry name" value="MlaD"/>
    <property type="match status" value="1"/>
</dbReference>
<accession>A0ABW3W023</accession>
<dbReference type="NCBIfam" id="TIGR00996">
    <property type="entry name" value="Mtu_fam_mce"/>
    <property type="match status" value="1"/>
</dbReference>